<accession>A0A934WJ43</accession>
<organism evidence="2 3">
    <name type="scientific">Rhodobaculum claviforme</name>
    <dbReference type="NCBI Taxonomy" id="1549854"/>
    <lineage>
        <taxon>Bacteria</taxon>
        <taxon>Pseudomonadati</taxon>
        <taxon>Pseudomonadota</taxon>
        <taxon>Alphaproteobacteria</taxon>
        <taxon>Rhodobacterales</taxon>
        <taxon>Paracoccaceae</taxon>
        <taxon>Rhodobaculum</taxon>
    </lineage>
</organism>
<dbReference type="EMBL" id="NHSD01000324">
    <property type="protein sequence ID" value="MBK5928785.1"/>
    <property type="molecule type" value="Genomic_DNA"/>
</dbReference>
<keyword evidence="3" id="KW-1185">Reference proteome</keyword>
<proteinExistence type="predicted"/>
<evidence type="ECO:0000313" key="2">
    <source>
        <dbReference type="EMBL" id="MBK5928785.1"/>
    </source>
</evidence>
<evidence type="ECO:0000256" key="1">
    <source>
        <dbReference type="SAM" id="Phobius"/>
    </source>
</evidence>
<keyword evidence="1" id="KW-0812">Transmembrane</keyword>
<name>A0A934WJ43_9RHOB</name>
<dbReference type="AlphaFoldDB" id="A0A934WJ43"/>
<reference evidence="2" key="2">
    <citation type="journal article" date="2020" name="Microorganisms">
        <title>Osmotic Adaptation and Compatible Solute Biosynthesis of Phototrophic Bacteria as Revealed from Genome Analyses.</title>
        <authorList>
            <person name="Imhoff J.F."/>
            <person name="Rahn T."/>
            <person name="Kunzel S."/>
            <person name="Keller A."/>
            <person name="Neulinger S.C."/>
        </authorList>
    </citation>
    <scope>NUCLEOTIDE SEQUENCE</scope>
    <source>
        <strain evidence="2">LMG 28126</strain>
    </source>
</reference>
<protein>
    <submittedName>
        <fullName evidence="2">Uncharacterized protein</fullName>
    </submittedName>
</protein>
<keyword evidence="1" id="KW-0472">Membrane</keyword>
<keyword evidence="1" id="KW-1133">Transmembrane helix</keyword>
<comment type="caution">
    <text evidence="2">The sequence shown here is derived from an EMBL/GenBank/DDBJ whole genome shotgun (WGS) entry which is preliminary data.</text>
</comment>
<gene>
    <name evidence="2" type="ORF">CCR87_15830</name>
</gene>
<sequence>MSDTASRAEAARKKILESGNPDLIGRLHLLEATAASGPARPQPSGGPGLLGMGLAVAGGAWLGSVLGGLTLSGEMQRAFSEVAEGMGLDPADIAAIDAADIDASGDGIFDDFGGFFDL</sequence>
<reference evidence="2" key="1">
    <citation type="submission" date="2017-05" db="EMBL/GenBank/DDBJ databases">
        <authorList>
            <person name="Imhoff J.F."/>
            <person name="Rahn T."/>
            <person name="Kuenzel S."/>
            <person name="Neulinger S.C."/>
        </authorList>
    </citation>
    <scope>NUCLEOTIDE SEQUENCE</scope>
    <source>
        <strain evidence="2">LMG 28126</strain>
    </source>
</reference>
<feature type="transmembrane region" description="Helical" evidence="1">
    <location>
        <begin position="49"/>
        <end position="71"/>
    </location>
</feature>
<evidence type="ECO:0000313" key="3">
    <source>
        <dbReference type="Proteomes" id="UP000706333"/>
    </source>
</evidence>
<dbReference type="Proteomes" id="UP000706333">
    <property type="component" value="Unassembled WGS sequence"/>
</dbReference>
<dbReference type="RefSeq" id="WP_201158548.1">
    <property type="nucleotide sequence ID" value="NZ_NHSD01000324.1"/>
</dbReference>